<gene>
    <name evidence="13" type="ORF">DH2020_012903</name>
</gene>
<dbReference type="PROSITE" id="PS50939">
    <property type="entry name" value="CYTOCHROME_B561"/>
    <property type="match status" value="1"/>
</dbReference>
<evidence type="ECO:0000313" key="14">
    <source>
        <dbReference type="Proteomes" id="UP001318860"/>
    </source>
</evidence>
<evidence type="ECO:0000259" key="12">
    <source>
        <dbReference type="PROSITE" id="PS50939"/>
    </source>
</evidence>
<feature type="domain" description="Cytochrome b561" evidence="12">
    <location>
        <begin position="19"/>
        <end position="218"/>
    </location>
</feature>
<evidence type="ECO:0000256" key="8">
    <source>
        <dbReference type="ARBA" id="ARBA00022989"/>
    </source>
</evidence>
<feature type="transmembrane region" description="Helical" evidence="11">
    <location>
        <begin position="87"/>
        <end position="108"/>
    </location>
</feature>
<reference evidence="13 14" key="1">
    <citation type="journal article" date="2021" name="Comput. Struct. Biotechnol. J.">
        <title>De novo genome assembly of the potent medicinal plant Rehmannia glutinosa using nanopore technology.</title>
        <authorList>
            <person name="Ma L."/>
            <person name="Dong C."/>
            <person name="Song C."/>
            <person name="Wang X."/>
            <person name="Zheng X."/>
            <person name="Niu Y."/>
            <person name="Chen S."/>
            <person name="Feng W."/>
        </authorList>
    </citation>
    <scope>NUCLEOTIDE SEQUENCE [LARGE SCALE GENOMIC DNA]</scope>
    <source>
        <strain evidence="13">DH-2019</strain>
    </source>
</reference>
<evidence type="ECO:0000256" key="11">
    <source>
        <dbReference type="SAM" id="Phobius"/>
    </source>
</evidence>
<keyword evidence="9" id="KW-0408">Iron</keyword>
<keyword evidence="4" id="KW-0349">Heme</keyword>
<organism evidence="13 14">
    <name type="scientific">Rehmannia glutinosa</name>
    <name type="common">Chinese foxglove</name>
    <dbReference type="NCBI Taxonomy" id="99300"/>
    <lineage>
        <taxon>Eukaryota</taxon>
        <taxon>Viridiplantae</taxon>
        <taxon>Streptophyta</taxon>
        <taxon>Embryophyta</taxon>
        <taxon>Tracheophyta</taxon>
        <taxon>Spermatophyta</taxon>
        <taxon>Magnoliopsida</taxon>
        <taxon>eudicotyledons</taxon>
        <taxon>Gunneridae</taxon>
        <taxon>Pentapetalae</taxon>
        <taxon>asterids</taxon>
        <taxon>lamiids</taxon>
        <taxon>Lamiales</taxon>
        <taxon>Orobanchaceae</taxon>
        <taxon>Rehmannieae</taxon>
        <taxon>Rehmannia</taxon>
    </lineage>
</organism>
<keyword evidence="3" id="KW-0813">Transport</keyword>
<feature type="transmembrane region" description="Helical" evidence="11">
    <location>
        <begin position="128"/>
        <end position="147"/>
    </location>
</feature>
<keyword evidence="14" id="KW-1185">Reference proteome</keyword>
<feature type="transmembrane region" description="Helical" evidence="11">
    <location>
        <begin position="55"/>
        <end position="75"/>
    </location>
</feature>
<keyword evidence="6" id="KW-0479">Metal-binding</keyword>
<evidence type="ECO:0000256" key="1">
    <source>
        <dbReference type="ARBA" id="ARBA00001970"/>
    </source>
</evidence>
<evidence type="ECO:0000256" key="9">
    <source>
        <dbReference type="ARBA" id="ARBA00023004"/>
    </source>
</evidence>
<dbReference type="Proteomes" id="UP001318860">
    <property type="component" value="Unassembled WGS sequence"/>
</dbReference>
<evidence type="ECO:0000313" key="13">
    <source>
        <dbReference type="EMBL" id="KAK6153264.1"/>
    </source>
</evidence>
<evidence type="ECO:0000256" key="4">
    <source>
        <dbReference type="ARBA" id="ARBA00022617"/>
    </source>
</evidence>
<name>A0ABR0X1F9_REHGL</name>
<dbReference type="Gene3D" id="1.20.120.1770">
    <property type="match status" value="1"/>
</dbReference>
<feature type="transmembrane region" description="Helical" evidence="11">
    <location>
        <begin position="159"/>
        <end position="177"/>
    </location>
</feature>
<comment type="cofactor">
    <cofactor evidence="1">
        <name>heme b</name>
        <dbReference type="ChEBI" id="CHEBI:60344"/>
    </cofactor>
</comment>
<keyword evidence="5 11" id="KW-0812">Transmembrane</keyword>
<dbReference type="Pfam" id="PF03188">
    <property type="entry name" value="Cytochrom_B561"/>
    <property type="match status" value="1"/>
</dbReference>
<dbReference type="PANTHER" id="PTHR10106:SF43">
    <property type="entry name" value="CYTOCHROME B561 FAMILY PROTEIN, EXPRESSED"/>
    <property type="match status" value="1"/>
</dbReference>
<comment type="subcellular location">
    <subcellularLocation>
        <location evidence="2">Membrane</location>
        <topology evidence="2">Multi-pass membrane protein</topology>
    </subcellularLocation>
</comment>
<proteinExistence type="predicted"/>
<evidence type="ECO:0000256" key="2">
    <source>
        <dbReference type="ARBA" id="ARBA00004141"/>
    </source>
</evidence>
<keyword evidence="8 11" id="KW-1133">Transmembrane helix</keyword>
<evidence type="ECO:0000256" key="3">
    <source>
        <dbReference type="ARBA" id="ARBA00022448"/>
    </source>
</evidence>
<dbReference type="CDD" id="cd08766">
    <property type="entry name" value="Cyt_b561_ACYB-1_like"/>
    <property type="match status" value="1"/>
</dbReference>
<evidence type="ECO:0000256" key="6">
    <source>
        <dbReference type="ARBA" id="ARBA00022723"/>
    </source>
</evidence>
<protein>
    <recommendedName>
        <fullName evidence="12">Cytochrome b561 domain-containing protein</fullName>
    </recommendedName>
</protein>
<evidence type="ECO:0000256" key="7">
    <source>
        <dbReference type="ARBA" id="ARBA00022982"/>
    </source>
</evidence>
<dbReference type="InterPro" id="IPR043205">
    <property type="entry name" value="CYB561/CYBRD1-like"/>
</dbReference>
<feature type="transmembrane region" description="Helical" evidence="11">
    <location>
        <begin position="12"/>
        <end position="35"/>
    </location>
</feature>
<dbReference type="PANTHER" id="PTHR10106">
    <property type="entry name" value="CYTOCHROME B561-RELATED"/>
    <property type="match status" value="1"/>
</dbReference>
<evidence type="ECO:0000256" key="5">
    <source>
        <dbReference type="ARBA" id="ARBA00022692"/>
    </source>
</evidence>
<keyword evidence="7" id="KW-0249">Electron transport</keyword>
<evidence type="ECO:0000256" key="10">
    <source>
        <dbReference type="ARBA" id="ARBA00023136"/>
    </source>
</evidence>
<feature type="transmembrane region" description="Helical" evidence="11">
    <location>
        <begin position="197"/>
        <end position="219"/>
    </location>
</feature>
<dbReference type="SMART" id="SM00665">
    <property type="entry name" value="B561"/>
    <property type="match status" value="1"/>
</dbReference>
<sequence>MAPKRSSSYQMSALPVTMFGHLVAVAVITLVLLWLLHFRDGLAFKSDNKDKIFNLHPLLMVLGLVLISGEAIMTYKTVPATRKRQKLFHLLLHMIALVAGIIGIYAVFKFHYELGIPDMYSLHSWLGMSTICLFGLQWVLSFFSFWYPRAQQSTRARIAPWHAVFGMVIFFMAILSAETGLMEKFIFLGLRRSQEALIVNFIGLLILLFAVSVGLGVLLPRNLN</sequence>
<comment type="caution">
    <text evidence="13">The sequence shown here is derived from an EMBL/GenBank/DDBJ whole genome shotgun (WGS) entry which is preliminary data.</text>
</comment>
<keyword evidence="10 11" id="KW-0472">Membrane</keyword>
<dbReference type="EMBL" id="JABTTQ020000006">
    <property type="protein sequence ID" value="KAK6153264.1"/>
    <property type="molecule type" value="Genomic_DNA"/>
</dbReference>
<dbReference type="InterPro" id="IPR006593">
    <property type="entry name" value="Cyt_b561/ferric_Rdtase_TM"/>
</dbReference>
<accession>A0ABR0X1F9</accession>